<dbReference type="SMART" id="SM00448">
    <property type="entry name" value="REC"/>
    <property type="match status" value="1"/>
</dbReference>
<protein>
    <submittedName>
        <fullName evidence="4">Two-component system, chemotaxis family, response regulator CheV</fullName>
    </submittedName>
</protein>
<dbReference type="PIRSF" id="PIRSF002867">
    <property type="entry name" value="CheV"/>
    <property type="match status" value="1"/>
</dbReference>
<evidence type="ECO:0000313" key="5">
    <source>
        <dbReference type="Proteomes" id="UP000198284"/>
    </source>
</evidence>
<reference evidence="4 5" key="1">
    <citation type="submission" date="2017-06" db="EMBL/GenBank/DDBJ databases">
        <authorList>
            <person name="Kim H.J."/>
            <person name="Triplett B.A."/>
        </authorList>
    </citation>
    <scope>NUCLEOTIDE SEQUENCE [LARGE SCALE GENOMIC DNA]</scope>
    <source>
        <strain evidence="4 5">U15</strain>
    </source>
</reference>
<dbReference type="PROSITE" id="PS50851">
    <property type="entry name" value="CHEW"/>
    <property type="match status" value="1"/>
</dbReference>
<dbReference type="PANTHER" id="PTHR47233">
    <property type="entry name" value="CHEMOTAXIS PROTEIN CHEV"/>
    <property type="match status" value="1"/>
</dbReference>
<evidence type="ECO:0000259" key="2">
    <source>
        <dbReference type="PROSITE" id="PS50110"/>
    </source>
</evidence>
<sequence length="321" mass="35065">MDAIQSDLEARTSLTANNKFELMLFRLGKGGGERSELYGINVFKVRELMEMPAITTIADASPYLLGMVNIRGQIIPVLDLPALAGCRLEQPPKILMVTEFARTVQAFAVEEVDDIVRLDWSQVKPAESCVAGEGTITSIAHLDVDVRGSSLVQVLDVEQILHRVFPPREAALDRSEAASEAGARHDIHVLAADDSSSARMMISRALDTMGIAHRMATSGQDAWNQLNRLAEEAEAEGEPLLSRVSLVLTDLEMPEMDGFTLTRKIKADRRFGKLPVIIHSSLTGDANEQHVKGAGADAYVAKFKLEELAAVIDRVLQRVPA</sequence>
<dbReference type="PROSITE" id="PS50110">
    <property type="entry name" value="RESPONSE_REGULATORY"/>
    <property type="match status" value="1"/>
</dbReference>
<dbReference type="SMART" id="SM00260">
    <property type="entry name" value="CheW"/>
    <property type="match status" value="1"/>
</dbReference>
<dbReference type="InterPro" id="IPR024181">
    <property type="entry name" value="Chemotax_regulator_CheV"/>
</dbReference>
<dbReference type="Gene3D" id="3.40.50.2300">
    <property type="match status" value="1"/>
</dbReference>
<dbReference type="GO" id="GO:0006935">
    <property type="term" value="P:chemotaxis"/>
    <property type="evidence" value="ECO:0007669"/>
    <property type="project" value="InterPro"/>
</dbReference>
<dbReference type="InterPro" id="IPR002545">
    <property type="entry name" value="CheW-lke_dom"/>
</dbReference>
<organism evidence="4 5">
    <name type="scientific">Noviherbaspirillum humi</name>
    <dbReference type="NCBI Taxonomy" id="1688639"/>
    <lineage>
        <taxon>Bacteria</taxon>
        <taxon>Pseudomonadati</taxon>
        <taxon>Pseudomonadota</taxon>
        <taxon>Betaproteobacteria</taxon>
        <taxon>Burkholderiales</taxon>
        <taxon>Oxalobacteraceae</taxon>
        <taxon>Noviherbaspirillum</taxon>
    </lineage>
</organism>
<dbReference type="Pfam" id="PF01584">
    <property type="entry name" value="CheW"/>
    <property type="match status" value="1"/>
</dbReference>
<dbReference type="InterPro" id="IPR001789">
    <property type="entry name" value="Sig_transdc_resp-reg_receiver"/>
</dbReference>
<accession>A0A239ETW6</accession>
<name>A0A239ETW6_9BURK</name>
<dbReference type="OrthoDB" id="9806105at2"/>
<feature type="modified residue" description="4-aspartylphosphate" evidence="1">
    <location>
        <position position="250"/>
    </location>
</feature>
<feature type="domain" description="CheW-like" evidence="3">
    <location>
        <begin position="19"/>
        <end position="166"/>
    </location>
</feature>
<gene>
    <name evidence="4" type="ORF">SAMN06265795_10314</name>
</gene>
<dbReference type="PANTHER" id="PTHR47233:SF4">
    <property type="entry name" value="CHEMOTAXIS SIGNAL TRANSDUCTION PROTEIN"/>
    <property type="match status" value="1"/>
</dbReference>
<keyword evidence="1" id="KW-0597">Phosphoprotein</keyword>
<dbReference type="AlphaFoldDB" id="A0A239ETW6"/>
<proteinExistence type="predicted"/>
<dbReference type="InterPro" id="IPR036061">
    <property type="entry name" value="CheW-like_dom_sf"/>
</dbReference>
<feature type="domain" description="Response regulatory" evidence="2">
    <location>
        <begin position="188"/>
        <end position="317"/>
    </location>
</feature>
<dbReference type="Proteomes" id="UP000198284">
    <property type="component" value="Unassembled WGS sequence"/>
</dbReference>
<dbReference type="RefSeq" id="WP_089398536.1">
    <property type="nucleotide sequence ID" value="NZ_FZOT01000003.1"/>
</dbReference>
<dbReference type="GO" id="GO:0000160">
    <property type="term" value="P:phosphorelay signal transduction system"/>
    <property type="evidence" value="ECO:0007669"/>
    <property type="project" value="InterPro"/>
</dbReference>
<evidence type="ECO:0000313" key="4">
    <source>
        <dbReference type="EMBL" id="SNS48039.1"/>
    </source>
</evidence>
<dbReference type="Pfam" id="PF00072">
    <property type="entry name" value="Response_reg"/>
    <property type="match status" value="1"/>
</dbReference>
<dbReference type="Gene3D" id="2.30.30.40">
    <property type="entry name" value="SH3 Domains"/>
    <property type="match status" value="1"/>
</dbReference>
<dbReference type="SUPFAM" id="SSF50341">
    <property type="entry name" value="CheW-like"/>
    <property type="match status" value="1"/>
</dbReference>
<evidence type="ECO:0000256" key="1">
    <source>
        <dbReference type="PROSITE-ProRule" id="PRU00169"/>
    </source>
</evidence>
<dbReference type="SUPFAM" id="SSF52172">
    <property type="entry name" value="CheY-like"/>
    <property type="match status" value="1"/>
</dbReference>
<dbReference type="InterPro" id="IPR011006">
    <property type="entry name" value="CheY-like_superfamily"/>
</dbReference>
<evidence type="ECO:0000259" key="3">
    <source>
        <dbReference type="PROSITE" id="PS50851"/>
    </source>
</evidence>
<dbReference type="EMBL" id="FZOT01000003">
    <property type="protein sequence ID" value="SNS48039.1"/>
    <property type="molecule type" value="Genomic_DNA"/>
</dbReference>
<keyword evidence="5" id="KW-1185">Reference proteome</keyword>
<dbReference type="Gene3D" id="2.40.50.180">
    <property type="entry name" value="CheA-289, Domain 4"/>
    <property type="match status" value="1"/>
</dbReference>